<dbReference type="STRING" id="1114924.SAMN05216258_102323"/>
<accession>A0A1I3D1I6</accession>
<feature type="region of interest" description="Disordered" evidence="1">
    <location>
        <begin position="233"/>
        <end position="277"/>
    </location>
</feature>
<name>A0A1I3D1I6_9RHOB</name>
<evidence type="ECO:0000259" key="3">
    <source>
        <dbReference type="Pfam" id="PF06904"/>
    </source>
</evidence>
<dbReference type="InterPro" id="IPR009683">
    <property type="entry name" value="Extensin-like_C"/>
</dbReference>
<dbReference type="EMBL" id="FOQH01000002">
    <property type="protein sequence ID" value="SFH80389.1"/>
    <property type="molecule type" value="Genomic_DNA"/>
</dbReference>
<evidence type="ECO:0000313" key="4">
    <source>
        <dbReference type="EMBL" id="SFH80389.1"/>
    </source>
</evidence>
<reference evidence="4 5" key="1">
    <citation type="submission" date="2016-10" db="EMBL/GenBank/DDBJ databases">
        <authorList>
            <person name="de Groot N.N."/>
        </authorList>
    </citation>
    <scope>NUCLEOTIDE SEQUENCE [LARGE SCALE GENOMIC DNA]</scope>
    <source>
        <strain evidence="4 5">CGMCC 1.11030</strain>
    </source>
</reference>
<feature type="compositionally biased region" description="Low complexity" evidence="1">
    <location>
        <begin position="243"/>
        <end position="268"/>
    </location>
</feature>
<feature type="compositionally biased region" description="Pro residues" evidence="1">
    <location>
        <begin position="153"/>
        <end position="176"/>
    </location>
</feature>
<feature type="signal peptide" evidence="2">
    <location>
        <begin position="1"/>
        <end position="29"/>
    </location>
</feature>
<protein>
    <submittedName>
        <fullName evidence="4">Uncharacterized conserved protein</fullName>
    </submittedName>
</protein>
<proteinExistence type="predicted"/>
<feature type="domain" description="Extensin-like C-terminal" evidence="3">
    <location>
        <begin position="276"/>
        <end position="433"/>
    </location>
</feature>
<evidence type="ECO:0000256" key="2">
    <source>
        <dbReference type="SAM" id="SignalP"/>
    </source>
</evidence>
<feature type="chain" id="PRO_5011600943" evidence="2">
    <location>
        <begin position="30"/>
        <end position="433"/>
    </location>
</feature>
<evidence type="ECO:0000256" key="1">
    <source>
        <dbReference type="SAM" id="MobiDB-lite"/>
    </source>
</evidence>
<organism evidence="4 5">
    <name type="scientific">Albimonas pacifica</name>
    <dbReference type="NCBI Taxonomy" id="1114924"/>
    <lineage>
        <taxon>Bacteria</taxon>
        <taxon>Pseudomonadati</taxon>
        <taxon>Pseudomonadota</taxon>
        <taxon>Alphaproteobacteria</taxon>
        <taxon>Rhodobacterales</taxon>
        <taxon>Paracoccaceae</taxon>
        <taxon>Albimonas</taxon>
    </lineage>
</organism>
<feature type="region of interest" description="Disordered" evidence="1">
    <location>
        <begin position="142"/>
        <end position="199"/>
    </location>
</feature>
<keyword evidence="5" id="KW-1185">Reference proteome</keyword>
<feature type="compositionally biased region" description="Low complexity" evidence="1">
    <location>
        <begin position="107"/>
        <end position="118"/>
    </location>
</feature>
<feature type="compositionally biased region" description="Low complexity" evidence="1">
    <location>
        <begin position="52"/>
        <end position="61"/>
    </location>
</feature>
<dbReference type="RefSeq" id="WP_092858274.1">
    <property type="nucleotide sequence ID" value="NZ_FOQH01000002.1"/>
</dbReference>
<keyword evidence="2" id="KW-0732">Signal</keyword>
<evidence type="ECO:0000313" key="5">
    <source>
        <dbReference type="Proteomes" id="UP000199377"/>
    </source>
</evidence>
<feature type="compositionally biased region" description="Low complexity" evidence="1">
    <location>
        <begin position="177"/>
        <end position="192"/>
    </location>
</feature>
<dbReference type="OrthoDB" id="9809788at2"/>
<gene>
    <name evidence="4" type="ORF">SAMN05216258_102323</name>
</gene>
<dbReference type="Proteomes" id="UP000199377">
    <property type="component" value="Unassembled WGS sequence"/>
</dbReference>
<sequence>MSAAARNSLSGPLRAGLAALVLACTAVPAAGQGLPPTRPMATLHEDAPPPASAYADSVPEAARAREAGESRDGAWPAPPPRRPRDAGAGKPAGAPPPLTALDRGMDPADLPAPTLAPRGPTPPPARGLSPARLATLEQALAAAPAGPAQAPDAPAPAAPLAPPAPAQGPEAPPAPAASPAVEAAPAAAAPAETLPPPSFAADRASALATAASVLPPARPAEAPRQPGRAVAIALPDPREGARPPRGASAGPRGEPAPAPALGGLCGDPRLAGRPQAPIDGPGGCGIEAPVEVTHVLGVALTPAAVVNCRTARIFGDWLEKGPMRDAPRTLGARISKVRVAASYACRSRNNRPGARMSEHALGNAVDVRAFQLSDGREVGPLRSWGKGEAGRFLKAAWSSACGPFGTVLGPGSDGYHMDHLHFDSARRSEAYCR</sequence>
<feature type="region of interest" description="Disordered" evidence="1">
    <location>
        <begin position="35"/>
        <end position="129"/>
    </location>
</feature>
<feature type="compositionally biased region" description="Basic and acidic residues" evidence="1">
    <location>
        <begin position="62"/>
        <end position="72"/>
    </location>
</feature>
<feature type="compositionally biased region" description="Low complexity" evidence="1">
    <location>
        <begin position="142"/>
        <end position="152"/>
    </location>
</feature>
<dbReference type="AlphaFoldDB" id="A0A1I3D1I6"/>
<dbReference type="Pfam" id="PF06904">
    <property type="entry name" value="Extensin-like_C"/>
    <property type="match status" value="1"/>
</dbReference>